<dbReference type="EC" id="6.3.3.2" evidence="5"/>
<keyword evidence="2 4" id="KW-0547">Nucleotide-binding</keyword>
<dbReference type="AlphaFoldDB" id="A0A238JQY3"/>
<evidence type="ECO:0000256" key="1">
    <source>
        <dbReference type="ARBA" id="ARBA00010638"/>
    </source>
</evidence>
<dbReference type="GO" id="GO:0009396">
    <property type="term" value="P:folic acid-containing compound biosynthetic process"/>
    <property type="evidence" value="ECO:0007669"/>
    <property type="project" value="TreeGrafter"/>
</dbReference>
<feature type="binding site" evidence="4">
    <location>
        <position position="56"/>
    </location>
    <ligand>
        <name>substrate</name>
    </ligand>
</feature>
<dbReference type="Pfam" id="PF01812">
    <property type="entry name" value="5-FTHF_cyc-lig"/>
    <property type="match status" value="1"/>
</dbReference>
<evidence type="ECO:0000313" key="7">
    <source>
        <dbReference type="Proteomes" id="UP000202922"/>
    </source>
</evidence>
<dbReference type="Gene3D" id="3.40.50.10420">
    <property type="entry name" value="NagB/RpiA/CoA transferase-like"/>
    <property type="match status" value="1"/>
</dbReference>
<keyword evidence="5" id="KW-0460">Magnesium</keyword>
<comment type="catalytic activity">
    <reaction evidence="5">
        <text>(6S)-5-formyl-5,6,7,8-tetrahydrofolate + ATP = (6R)-5,10-methenyltetrahydrofolate + ADP + phosphate</text>
        <dbReference type="Rhea" id="RHEA:10488"/>
        <dbReference type="ChEBI" id="CHEBI:30616"/>
        <dbReference type="ChEBI" id="CHEBI:43474"/>
        <dbReference type="ChEBI" id="CHEBI:57455"/>
        <dbReference type="ChEBI" id="CHEBI:57457"/>
        <dbReference type="ChEBI" id="CHEBI:456216"/>
        <dbReference type="EC" id="6.3.3.2"/>
    </reaction>
</comment>
<dbReference type="PANTHER" id="PTHR23407">
    <property type="entry name" value="ATPASE INHIBITOR/5-FORMYLTETRAHYDROFOLATE CYCLO-LIGASE"/>
    <property type="match status" value="1"/>
</dbReference>
<dbReference type="GO" id="GO:0005524">
    <property type="term" value="F:ATP binding"/>
    <property type="evidence" value="ECO:0007669"/>
    <property type="project" value="UniProtKB-KW"/>
</dbReference>
<dbReference type="PIRSF" id="PIRSF006806">
    <property type="entry name" value="FTHF_cligase"/>
    <property type="match status" value="1"/>
</dbReference>
<dbReference type="Proteomes" id="UP000202922">
    <property type="component" value="Unassembled WGS sequence"/>
</dbReference>
<accession>A0A238JQY3</accession>
<dbReference type="EMBL" id="FXYE01000001">
    <property type="protein sequence ID" value="SMX32587.1"/>
    <property type="molecule type" value="Genomic_DNA"/>
</dbReference>
<feature type="binding site" evidence="4">
    <location>
        <begin position="129"/>
        <end position="137"/>
    </location>
    <ligand>
        <name>ATP</name>
        <dbReference type="ChEBI" id="CHEBI:30616"/>
    </ligand>
</feature>
<dbReference type="GO" id="GO:0046872">
    <property type="term" value="F:metal ion binding"/>
    <property type="evidence" value="ECO:0007669"/>
    <property type="project" value="UniProtKB-KW"/>
</dbReference>
<dbReference type="SUPFAM" id="SSF100950">
    <property type="entry name" value="NagB/RpiA/CoA transferase-like"/>
    <property type="match status" value="1"/>
</dbReference>
<keyword evidence="5" id="KW-0479">Metal-binding</keyword>
<evidence type="ECO:0000313" key="6">
    <source>
        <dbReference type="EMBL" id="SMX32587.1"/>
    </source>
</evidence>
<dbReference type="GO" id="GO:0035999">
    <property type="term" value="P:tetrahydrofolate interconversion"/>
    <property type="evidence" value="ECO:0007669"/>
    <property type="project" value="TreeGrafter"/>
</dbReference>
<dbReference type="InterPro" id="IPR024185">
    <property type="entry name" value="FTHF_cligase-like_sf"/>
</dbReference>
<proteinExistence type="inferred from homology"/>
<keyword evidence="7" id="KW-1185">Reference proteome</keyword>
<evidence type="ECO:0000256" key="5">
    <source>
        <dbReference type="RuleBase" id="RU361279"/>
    </source>
</evidence>
<comment type="cofactor">
    <cofactor evidence="5">
        <name>Mg(2+)</name>
        <dbReference type="ChEBI" id="CHEBI:18420"/>
    </cofactor>
</comment>
<keyword evidence="6" id="KW-0436">Ligase</keyword>
<feature type="binding site" evidence="4">
    <location>
        <position position="51"/>
    </location>
    <ligand>
        <name>substrate</name>
    </ligand>
</feature>
<name>A0A238JQY3_9RHOB</name>
<sequence length="192" mass="20514">MTDLTEQKTAARKAAFEARKAAHGNGLSAVAAGHLLDVLRPHAGKVISGYMPIRTEIDPLAAMLGMIGQSRVTVPVIQGDGLPLIFREWHPDAKMIDGPFGALVPAEGDFLEPEVLIVPLLAFDRRGYRLGYGGGFYDRSLEALRVARPTIAIGFAYSAQEVKEVPTEPTDQPLDVLVTENGPLELGGGVSV</sequence>
<gene>
    <name evidence="6" type="ORF">COL8621_00853</name>
</gene>
<dbReference type="InterPro" id="IPR002698">
    <property type="entry name" value="FTHF_cligase"/>
</dbReference>
<comment type="similarity">
    <text evidence="1 5">Belongs to the 5-formyltetrahydrofolate cyclo-ligase family.</text>
</comment>
<dbReference type="PANTHER" id="PTHR23407:SF1">
    <property type="entry name" value="5-FORMYLTETRAHYDROFOLATE CYCLO-LIGASE"/>
    <property type="match status" value="1"/>
</dbReference>
<keyword evidence="3 4" id="KW-0067">ATP-binding</keyword>
<dbReference type="GO" id="GO:0030272">
    <property type="term" value="F:5-formyltetrahydrofolate cyclo-ligase activity"/>
    <property type="evidence" value="ECO:0007669"/>
    <property type="project" value="UniProtKB-EC"/>
</dbReference>
<protein>
    <recommendedName>
        <fullName evidence="5">5-formyltetrahydrofolate cyclo-ligase</fullName>
        <ecNumber evidence="5">6.3.3.2</ecNumber>
    </recommendedName>
</protein>
<evidence type="ECO:0000256" key="4">
    <source>
        <dbReference type="PIRSR" id="PIRSR006806-1"/>
    </source>
</evidence>
<dbReference type="OrthoDB" id="9801938at2"/>
<organism evidence="6 7">
    <name type="scientific">Actibacterium lipolyticum</name>
    <dbReference type="NCBI Taxonomy" id="1524263"/>
    <lineage>
        <taxon>Bacteria</taxon>
        <taxon>Pseudomonadati</taxon>
        <taxon>Pseudomonadota</taxon>
        <taxon>Alphaproteobacteria</taxon>
        <taxon>Rhodobacterales</taxon>
        <taxon>Roseobacteraceae</taxon>
        <taxon>Actibacterium</taxon>
    </lineage>
</organism>
<evidence type="ECO:0000256" key="3">
    <source>
        <dbReference type="ARBA" id="ARBA00022840"/>
    </source>
</evidence>
<dbReference type="InterPro" id="IPR037171">
    <property type="entry name" value="NagB/RpiA_transferase-like"/>
</dbReference>
<evidence type="ECO:0000256" key="2">
    <source>
        <dbReference type="ARBA" id="ARBA00022741"/>
    </source>
</evidence>
<reference evidence="7" key="1">
    <citation type="submission" date="2017-05" db="EMBL/GenBank/DDBJ databases">
        <authorList>
            <person name="Rodrigo-Torres L."/>
            <person name="Arahal R. D."/>
            <person name="Lucena T."/>
        </authorList>
    </citation>
    <scope>NUCLEOTIDE SEQUENCE [LARGE SCALE GENOMIC DNA]</scope>
    <source>
        <strain evidence="7">CECT 8621</strain>
    </source>
</reference>
<dbReference type="NCBIfam" id="TIGR02727">
    <property type="entry name" value="MTHFS_bact"/>
    <property type="match status" value="1"/>
</dbReference>
<dbReference type="RefSeq" id="WP_093966048.1">
    <property type="nucleotide sequence ID" value="NZ_FXYE01000001.1"/>
</dbReference>